<dbReference type="EMBL" id="FNRP01000004">
    <property type="protein sequence ID" value="SEA30813.1"/>
    <property type="molecule type" value="Genomic_DNA"/>
</dbReference>
<dbReference type="EMBL" id="FOUM01000012">
    <property type="protein sequence ID" value="SFM87327.1"/>
    <property type="molecule type" value="Genomic_DNA"/>
</dbReference>
<evidence type="ECO:0000313" key="4">
    <source>
        <dbReference type="Proteomes" id="UP000183766"/>
    </source>
</evidence>
<organism evidence="2 4">
    <name type="scientific">Bacteroides xylanisolvens</name>
    <dbReference type="NCBI Taxonomy" id="371601"/>
    <lineage>
        <taxon>Bacteria</taxon>
        <taxon>Pseudomonadati</taxon>
        <taxon>Bacteroidota</taxon>
        <taxon>Bacteroidia</taxon>
        <taxon>Bacteroidales</taxon>
        <taxon>Bacteroidaceae</taxon>
        <taxon>Bacteroides</taxon>
    </lineage>
</organism>
<dbReference type="Proteomes" id="UP000183040">
    <property type="component" value="Unassembled WGS sequence"/>
</dbReference>
<proteinExistence type="predicted"/>
<dbReference type="PANTHER" id="PTHR41317:SF1">
    <property type="entry name" value="PD-(D_E)XK NUCLEASE FAMILY TRANSPOSASE"/>
    <property type="match status" value="1"/>
</dbReference>
<dbReference type="PANTHER" id="PTHR41317">
    <property type="entry name" value="PD-(D_E)XK NUCLEASE FAMILY TRANSPOSASE"/>
    <property type="match status" value="1"/>
</dbReference>
<sequence length="349" mass="40374">MSKYVNPFTDIGFKIIFGQPASKNLLITLLNELLAGEHHITELTFLDKEDHADNVSDKGIIYDLYCRTASGEYIIVEMQNRWHSNFLDRTLYYVCRAVSRQIESPSSKEVPVPEDPMTAREPLVSYGKQYRLPTIYGIFLMNFKEENLEAKFRTDTVLSDRDTGKIVNPHLRQIYLQFPYFTKDLSDCHTLYDKLIYALKNMSNWNRMPDALKEQVFEHLARLAAVADLSEENRIAYDKALDRYRVNQIVEEDERRKNEEMRRKAAEEGLKEGMKAGLEKGVKKGRLEGIKEGIKEGMKEGMKEGLEKGLEKGEQKKQIEIARKMREDGISIDIIIKYTGLQSSDIENL</sequence>
<evidence type="ECO:0008006" key="5">
    <source>
        <dbReference type="Google" id="ProtNLM"/>
    </source>
</evidence>
<dbReference type="AlphaFoldDB" id="A0A1I4UEA1"/>
<gene>
    <name evidence="1" type="ORF">SAMN04487924_104175</name>
    <name evidence="2" type="ORF">SAMN05216250_11279</name>
</gene>
<evidence type="ECO:0000313" key="1">
    <source>
        <dbReference type="EMBL" id="SEA30813.1"/>
    </source>
</evidence>
<reference evidence="3 4" key="1">
    <citation type="submission" date="2016-10" db="EMBL/GenBank/DDBJ databases">
        <authorList>
            <person name="de Groot N.N."/>
        </authorList>
    </citation>
    <scope>NUCLEOTIDE SEQUENCE [LARGE SCALE GENOMIC DNA]</scope>
    <source>
        <strain evidence="2 4">NLAE-zl-C202</strain>
        <strain evidence="1 3">NLAE-zl-G339</strain>
    </source>
</reference>
<name>A0A1I4UEA1_9BACE</name>
<evidence type="ECO:0000313" key="3">
    <source>
        <dbReference type="Proteomes" id="UP000183040"/>
    </source>
</evidence>
<dbReference type="Pfam" id="PF12784">
    <property type="entry name" value="PDDEXK_2"/>
    <property type="match status" value="1"/>
</dbReference>
<dbReference type="RefSeq" id="WP_074705452.1">
    <property type="nucleotide sequence ID" value="NZ_FNRP01000004.1"/>
</dbReference>
<dbReference type="Proteomes" id="UP000183766">
    <property type="component" value="Unassembled WGS sequence"/>
</dbReference>
<evidence type="ECO:0000313" key="2">
    <source>
        <dbReference type="EMBL" id="SFM87327.1"/>
    </source>
</evidence>
<protein>
    <recommendedName>
        <fullName evidence="5">Rpn family recombination-promoting nuclease/putative transposase</fullName>
    </recommendedName>
</protein>
<accession>A0A1I4UEA1</accession>